<sequence>MSKVKLSACLIVRNEQHLLPDCLHSIRQVVDEIIVVDTGSTDETIAIAKQAGAIVLEIPWNDDFAAARNLSLAHATGKWVLILDADERLDAESIPLLRKLVEGNDPYEGYFLRVEHAIGDGFDPTPITVNPLLRLFRNREAYRFEGAIHEQIASVIIREKVDAVLAFTPIRVLHLGYQPHIVSGKDKIARNIHMLERIIENEGRQPFHLFNLAVERLRQGDDITALTLLREAREITPLSASFTHLMIKIEAWACARSGKIDEAVQLCTAGIKDFPDYTDLHFALAVYYDASGNRHAAIEAMREAARIGTPPSHYHTEGGVGTFRAHMQLGAWALEARAWREAARAFDAALAAEGCPAAAWLASVRLRRVQGDLPALSEAAAQWLQVQPQALCAALLSAAQHGGGSALELPHASAAHNAPTPPVGSSITPQAKPTAASARSTASSAAKNPSRTSATVSLADLLADNNNNNNHDNNLSSPPKHTQHVQPTTNNTPIAQALSYLSKADIALARLQQYPRSRTSAATSRLLLPLYALALSAQTKEASTT</sequence>
<dbReference type="Pfam" id="PF00535">
    <property type="entry name" value="Glycos_transf_2"/>
    <property type="match status" value="1"/>
</dbReference>
<organism evidence="3 4">
    <name type="scientific">Paenibacillus arenosi</name>
    <dbReference type="NCBI Taxonomy" id="2774142"/>
    <lineage>
        <taxon>Bacteria</taxon>
        <taxon>Bacillati</taxon>
        <taxon>Bacillota</taxon>
        <taxon>Bacilli</taxon>
        <taxon>Bacillales</taxon>
        <taxon>Paenibacillaceae</taxon>
        <taxon>Paenibacillus</taxon>
    </lineage>
</organism>
<dbReference type="SUPFAM" id="SSF48452">
    <property type="entry name" value="TPR-like"/>
    <property type="match status" value="1"/>
</dbReference>
<dbReference type="InterPro" id="IPR029044">
    <property type="entry name" value="Nucleotide-diphossugar_trans"/>
</dbReference>
<feature type="compositionally biased region" description="Polar residues" evidence="1">
    <location>
        <begin position="447"/>
        <end position="456"/>
    </location>
</feature>
<dbReference type="InterPro" id="IPR011990">
    <property type="entry name" value="TPR-like_helical_dom_sf"/>
</dbReference>
<reference evidence="3 4" key="1">
    <citation type="submission" date="2020-09" db="EMBL/GenBank/DDBJ databases">
        <title>Paenibacillus sp. CAU 1523 isolated from sand of Haeundae Beach.</title>
        <authorList>
            <person name="Kim W."/>
        </authorList>
    </citation>
    <scope>NUCLEOTIDE SEQUENCE [LARGE SCALE GENOMIC DNA]</scope>
    <source>
        <strain evidence="3 4">CAU 1523</strain>
    </source>
</reference>
<name>A0ABR9B0K1_9BACL</name>
<evidence type="ECO:0000259" key="2">
    <source>
        <dbReference type="Pfam" id="PF00535"/>
    </source>
</evidence>
<feature type="region of interest" description="Disordered" evidence="1">
    <location>
        <begin position="413"/>
        <end position="489"/>
    </location>
</feature>
<dbReference type="PANTHER" id="PTHR43630">
    <property type="entry name" value="POLY-BETA-1,6-N-ACETYL-D-GLUCOSAMINE SYNTHASE"/>
    <property type="match status" value="1"/>
</dbReference>
<keyword evidence="4" id="KW-1185">Reference proteome</keyword>
<proteinExistence type="predicted"/>
<accession>A0ABR9B0K1</accession>
<dbReference type="CDD" id="cd02511">
    <property type="entry name" value="Beta4Glucosyltransferase"/>
    <property type="match status" value="1"/>
</dbReference>
<dbReference type="EMBL" id="JACYTN010000016">
    <property type="protein sequence ID" value="MBD8499922.1"/>
    <property type="molecule type" value="Genomic_DNA"/>
</dbReference>
<feature type="compositionally biased region" description="Polar residues" evidence="1">
    <location>
        <begin position="476"/>
        <end position="489"/>
    </location>
</feature>
<dbReference type="Gene3D" id="1.25.40.10">
    <property type="entry name" value="Tetratricopeptide repeat domain"/>
    <property type="match status" value="1"/>
</dbReference>
<evidence type="ECO:0000313" key="4">
    <source>
        <dbReference type="Proteomes" id="UP000634529"/>
    </source>
</evidence>
<feature type="domain" description="Glycosyltransferase 2-like" evidence="2">
    <location>
        <begin position="7"/>
        <end position="106"/>
    </location>
</feature>
<comment type="caution">
    <text evidence="3">The sequence shown here is derived from an EMBL/GenBank/DDBJ whole genome shotgun (WGS) entry which is preliminary data.</text>
</comment>
<gene>
    <name evidence="3" type="ORF">IFO66_16630</name>
</gene>
<protein>
    <submittedName>
        <fullName evidence="3">Glycosyltransferase</fullName>
    </submittedName>
</protein>
<dbReference type="InterPro" id="IPR001173">
    <property type="entry name" value="Glyco_trans_2-like"/>
</dbReference>
<dbReference type="PANTHER" id="PTHR43630:SF2">
    <property type="entry name" value="GLYCOSYLTRANSFERASE"/>
    <property type="match status" value="1"/>
</dbReference>
<evidence type="ECO:0000313" key="3">
    <source>
        <dbReference type="EMBL" id="MBD8499922.1"/>
    </source>
</evidence>
<dbReference type="Proteomes" id="UP000634529">
    <property type="component" value="Unassembled WGS sequence"/>
</dbReference>
<evidence type="ECO:0000256" key="1">
    <source>
        <dbReference type="SAM" id="MobiDB-lite"/>
    </source>
</evidence>
<dbReference type="SUPFAM" id="SSF53448">
    <property type="entry name" value="Nucleotide-diphospho-sugar transferases"/>
    <property type="match status" value="1"/>
</dbReference>
<feature type="compositionally biased region" description="Low complexity" evidence="1">
    <location>
        <begin position="458"/>
        <end position="475"/>
    </location>
</feature>
<dbReference type="Gene3D" id="3.90.550.10">
    <property type="entry name" value="Spore Coat Polysaccharide Biosynthesis Protein SpsA, Chain A"/>
    <property type="match status" value="1"/>
</dbReference>
<feature type="compositionally biased region" description="Low complexity" evidence="1">
    <location>
        <begin position="434"/>
        <end position="446"/>
    </location>
</feature>